<dbReference type="SUPFAM" id="SSF51445">
    <property type="entry name" value="(Trans)glycosidases"/>
    <property type="match status" value="1"/>
</dbReference>
<protein>
    <submittedName>
        <fullName evidence="3">FenI protein</fullName>
    </submittedName>
</protein>
<name>K1U1N6_9ZZZZ</name>
<reference evidence="3" key="1">
    <citation type="journal article" date="2013" name="Environ. Microbiol.">
        <title>Microbiota from the distal guts of lean and obese adolescents exhibit partial functional redundancy besides clear differences in community structure.</title>
        <authorList>
            <person name="Ferrer M."/>
            <person name="Ruiz A."/>
            <person name="Lanza F."/>
            <person name="Haange S.B."/>
            <person name="Oberbach A."/>
            <person name="Till H."/>
            <person name="Bargiela R."/>
            <person name="Campoy C."/>
            <person name="Segura M.T."/>
            <person name="Richter M."/>
            <person name="von Bergen M."/>
            <person name="Seifert J."/>
            <person name="Suarez A."/>
        </authorList>
    </citation>
    <scope>NUCLEOTIDE SEQUENCE</scope>
</reference>
<evidence type="ECO:0000256" key="1">
    <source>
        <dbReference type="ARBA" id="ARBA00022729"/>
    </source>
</evidence>
<dbReference type="InterPro" id="IPR017853">
    <property type="entry name" value="GH"/>
</dbReference>
<sequence>MNRKVLILIIISLLIIYFLIPQPEEKKKSVVKTIKENETEEMRGIFISYIELNNYIKNKDELESKKNIDQMIKNIKTNHFNTIFLQVRSHADSIYESDIFPTSKSIILSDNTHYDVLKYFIDKTKKEKINLYAWVNPYRIGPTVDKSSKYYQMVREEAIENINNTYYFNPANPKVESLIVKGIEEIVAKYKIKGIIFDDYFYPSNDIDLDYYKNSKTEKSIAEYRLDIVTSLIENVNKSIKKINSKVLFGVSPEGNIDNNYNKNFADVKKWGSNSKYVDFLMPQVYYGFNNSSKPFESVIAEWSNIISDQNINLYFALPFYKVGTIDLYAKDGKNEWIDNCNIIRRQIESTRTLSNYDGFSLFRYDNLFNEEKFTNNSKAELEELKKIM</sequence>
<organism evidence="3">
    <name type="scientific">human gut metagenome</name>
    <dbReference type="NCBI Taxonomy" id="408170"/>
    <lineage>
        <taxon>unclassified sequences</taxon>
        <taxon>metagenomes</taxon>
        <taxon>organismal metagenomes</taxon>
    </lineage>
</organism>
<accession>K1U1N6</accession>
<feature type="domain" description="Glycosyl hydrolase-like 10" evidence="2">
    <location>
        <begin position="41"/>
        <end position="325"/>
    </location>
</feature>
<dbReference type="PANTHER" id="PTHR43405">
    <property type="entry name" value="GLYCOSYL HYDROLASE DIGH"/>
    <property type="match status" value="1"/>
</dbReference>
<gene>
    <name evidence="3" type="ORF">OBE_01018</name>
</gene>
<dbReference type="InterPro" id="IPR052177">
    <property type="entry name" value="Divisome_Glycosyl_Hydrolase"/>
</dbReference>
<proteinExistence type="predicted"/>
<evidence type="ECO:0000259" key="2">
    <source>
        <dbReference type="Pfam" id="PF02638"/>
    </source>
</evidence>
<dbReference type="PANTHER" id="PTHR43405:SF1">
    <property type="entry name" value="GLYCOSYL HYDROLASE DIGH"/>
    <property type="match status" value="1"/>
</dbReference>
<dbReference type="EMBL" id="AJWZ01000670">
    <property type="protein sequence ID" value="EKC76148.1"/>
    <property type="molecule type" value="Genomic_DNA"/>
</dbReference>
<dbReference type="Gene3D" id="3.20.20.80">
    <property type="entry name" value="Glycosidases"/>
    <property type="match status" value="1"/>
</dbReference>
<keyword evidence="1" id="KW-0732">Signal</keyword>
<dbReference type="Pfam" id="PF02638">
    <property type="entry name" value="GHL10"/>
    <property type="match status" value="1"/>
</dbReference>
<dbReference type="AlphaFoldDB" id="K1U1N6"/>
<comment type="caution">
    <text evidence="3">The sequence shown here is derived from an EMBL/GenBank/DDBJ whole genome shotgun (WGS) entry which is preliminary data.</text>
</comment>
<dbReference type="InterPro" id="IPR003790">
    <property type="entry name" value="GHL10"/>
</dbReference>
<evidence type="ECO:0000313" key="3">
    <source>
        <dbReference type="EMBL" id="EKC76148.1"/>
    </source>
</evidence>